<keyword evidence="1" id="KW-0472">Membrane</keyword>
<feature type="transmembrane region" description="Helical" evidence="1">
    <location>
        <begin position="12"/>
        <end position="35"/>
    </location>
</feature>
<evidence type="ECO:0000256" key="1">
    <source>
        <dbReference type="SAM" id="Phobius"/>
    </source>
</evidence>
<dbReference type="RefSeq" id="WP_285744675.1">
    <property type="nucleotide sequence ID" value="NZ_CP127162.1"/>
</dbReference>
<dbReference type="InterPro" id="IPR009526">
    <property type="entry name" value="DUF1146"/>
</dbReference>
<dbReference type="NCBIfam" id="TIGR02327">
    <property type="entry name" value="int_mem_ywzB"/>
    <property type="match status" value="1"/>
</dbReference>
<dbReference type="EMBL" id="CP127162">
    <property type="protein sequence ID" value="WIV18933.1"/>
    <property type="molecule type" value="Genomic_DNA"/>
</dbReference>
<evidence type="ECO:0000313" key="2">
    <source>
        <dbReference type="EMBL" id="WIV18933.1"/>
    </source>
</evidence>
<organism evidence="2 3">
    <name type="scientific">Paenibacillus polygoni</name>
    <dbReference type="NCBI Taxonomy" id="3050112"/>
    <lineage>
        <taxon>Bacteria</taxon>
        <taxon>Bacillati</taxon>
        <taxon>Bacillota</taxon>
        <taxon>Bacilli</taxon>
        <taxon>Bacillales</taxon>
        <taxon>Paenibacillaceae</taxon>
        <taxon>Paenibacillus</taxon>
    </lineage>
</organism>
<dbReference type="Pfam" id="PF06612">
    <property type="entry name" value="DUF1146"/>
    <property type="match status" value="1"/>
</dbReference>
<feature type="transmembrane region" description="Helical" evidence="1">
    <location>
        <begin position="55"/>
        <end position="77"/>
    </location>
</feature>
<keyword evidence="1" id="KW-1133">Transmembrane helix</keyword>
<reference evidence="2 3" key="1">
    <citation type="submission" date="2023-06" db="EMBL/GenBank/DDBJ databases">
        <title>Paenibacillus polygonum sp. nov., an endophytic bacterium, isolated from Polygonum lapathifolium L. in Nanji Wetland National Nature Reserve, South of Poyang Lake, Jiangxi Province, China.</title>
        <authorList>
            <person name="Yu Z."/>
        </authorList>
    </citation>
    <scope>NUCLEOTIDE SEQUENCE [LARGE SCALE GENOMIC DNA]</scope>
    <source>
        <strain evidence="2 3">C31</strain>
    </source>
</reference>
<name>A0ABY8X1Q4_9BACL</name>
<keyword evidence="3" id="KW-1185">Reference proteome</keyword>
<keyword evidence="1" id="KW-0812">Transmembrane</keyword>
<proteinExistence type="predicted"/>
<sequence length="85" mass="9742">MDQLLNDQVNQAISTNSLVAMIISLSCIAIAWWSLQHLKLDLIVKHPKSAQARMLQLLLAIVLGHFVSNFVLEYLSWTQMLKYLF</sequence>
<dbReference type="Proteomes" id="UP001236415">
    <property type="component" value="Chromosome"/>
</dbReference>
<evidence type="ECO:0000313" key="3">
    <source>
        <dbReference type="Proteomes" id="UP001236415"/>
    </source>
</evidence>
<accession>A0ABY8X1Q4</accession>
<protein>
    <submittedName>
        <fullName evidence="2">DUF1146 family protein</fullName>
    </submittedName>
</protein>
<gene>
    <name evidence="2" type="ORF">QPK24_21845</name>
</gene>